<proteinExistence type="predicted"/>
<accession>A0ABP8HA12</accession>
<keyword evidence="2" id="KW-0472">Membrane</keyword>
<dbReference type="InterPro" id="IPR036388">
    <property type="entry name" value="WH-like_DNA-bd_sf"/>
</dbReference>
<evidence type="ECO:0000256" key="1">
    <source>
        <dbReference type="SAM" id="MobiDB-lite"/>
    </source>
</evidence>
<dbReference type="EMBL" id="BAABET010000013">
    <property type="protein sequence ID" value="GAA4336476.1"/>
    <property type="molecule type" value="Genomic_DNA"/>
</dbReference>
<feature type="region of interest" description="Disordered" evidence="1">
    <location>
        <begin position="57"/>
        <end position="76"/>
    </location>
</feature>
<protein>
    <recommendedName>
        <fullName evidence="3">HTH marR-type domain-containing protein</fullName>
    </recommendedName>
</protein>
<feature type="domain" description="HTH marR-type" evidence="3">
    <location>
        <begin position="4"/>
        <end position="58"/>
    </location>
</feature>
<dbReference type="Proteomes" id="UP001501115">
    <property type="component" value="Unassembled WGS sequence"/>
</dbReference>
<evidence type="ECO:0000256" key="2">
    <source>
        <dbReference type="SAM" id="Phobius"/>
    </source>
</evidence>
<dbReference type="InterPro" id="IPR000835">
    <property type="entry name" value="HTH_MarR-typ"/>
</dbReference>
<keyword evidence="2" id="KW-0812">Transmembrane</keyword>
<comment type="caution">
    <text evidence="4">The sequence shown here is derived from an EMBL/GenBank/DDBJ whole genome shotgun (WGS) entry which is preliminary data.</text>
</comment>
<keyword evidence="5" id="KW-1185">Reference proteome</keyword>
<evidence type="ECO:0000313" key="5">
    <source>
        <dbReference type="Proteomes" id="UP001501115"/>
    </source>
</evidence>
<name>A0ABP8HA12_9ACTN</name>
<dbReference type="Gene3D" id="1.10.10.10">
    <property type="entry name" value="Winged helix-like DNA-binding domain superfamily/Winged helix DNA-binding domain"/>
    <property type="match status" value="1"/>
</dbReference>
<evidence type="ECO:0000259" key="3">
    <source>
        <dbReference type="Pfam" id="PF12802"/>
    </source>
</evidence>
<dbReference type="Pfam" id="PF12802">
    <property type="entry name" value="MarR_2"/>
    <property type="match status" value="1"/>
</dbReference>
<evidence type="ECO:0000313" key="4">
    <source>
        <dbReference type="EMBL" id="GAA4336476.1"/>
    </source>
</evidence>
<dbReference type="InterPro" id="IPR036390">
    <property type="entry name" value="WH_DNA-bd_sf"/>
</dbReference>
<gene>
    <name evidence="4" type="ORF">GCM10023086_69750</name>
</gene>
<sequence length="152" mass="15987">MRGAEVELLRLVVTRPGIGISDAARDLGLAANSVSTLVNQLPRAGCLVRETDPADRRAARLLPDRPRGPDHRQGFRGRCEVARPGGVVLLIAALLGAALTWNPAKLLAVAAIVVLGSARSSALYPVSVMPGRLQAVSKADPLGYEVLGRLAR</sequence>
<reference evidence="5" key="1">
    <citation type="journal article" date="2019" name="Int. J. Syst. Evol. Microbiol.">
        <title>The Global Catalogue of Microorganisms (GCM) 10K type strain sequencing project: providing services to taxonomists for standard genome sequencing and annotation.</title>
        <authorList>
            <consortium name="The Broad Institute Genomics Platform"/>
            <consortium name="The Broad Institute Genome Sequencing Center for Infectious Disease"/>
            <person name="Wu L."/>
            <person name="Ma J."/>
        </authorList>
    </citation>
    <scope>NUCLEOTIDE SEQUENCE [LARGE SCALE GENOMIC DNA]</scope>
    <source>
        <strain evidence="5">JCM 31290</strain>
    </source>
</reference>
<keyword evidence="2" id="KW-1133">Transmembrane helix</keyword>
<organism evidence="4 5">
    <name type="scientific">Streptomyces venetus</name>
    <dbReference type="NCBI Taxonomy" id="1701086"/>
    <lineage>
        <taxon>Bacteria</taxon>
        <taxon>Bacillati</taxon>
        <taxon>Actinomycetota</taxon>
        <taxon>Actinomycetes</taxon>
        <taxon>Kitasatosporales</taxon>
        <taxon>Streptomycetaceae</taxon>
        <taxon>Streptomyces</taxon>
    </lineage>
</organism>
<dbReference type="SUPFAM" id="SSF46785">
    <property type="entry name" value="Winged helix' DNA-binding domain"/>
    <property type="match status" value="1"/>
</dbReference>
<feature type="transmembrane region" description="Helical" evidence="2">
    <location>
        <begin position="81"/>
        <end position="101"/>
    </location>
</feature>
<feature type="transmembrane region" description="Helical" evidence="2">
    <location>
        <begin position="107"/>
        <end position="126"/>
    </location>
</feature>